<feature type="transmembrane region" description="Helical" evidence="1">
    <location>
        <begin position="93"/>
        <end position="114"/>
    </location>
</feature>
<evidence type="ECO:0000313" key="3">
    <source>
        <dbReference type="Proteomes" id="UP001143486"/>
    </source>
</evidence>
<feature type="transmembrane region" description="Helical" evidence="1">
    <location>
        <begin position="193"/>
        <end position="213"/>
    </location>
</feature>
<keyword evidence="1" id="KW-1133">Transmembrane helix</keyword>
<proteinExistence type="predicted"/>
<keyword evidence="3" id="KW-1185">Reference proteome</keyword>
<evidence type="ECO:0000313" key="2">
    <source>
        <dbReference type="EMBL" id="GLK51348.1"/>
    </source>
</evidence>
<name>A0A9W6IJG2_9PROT</name>
<comment type="caution">
    <text evidence="2">The sequence shown here is derived from an EMBL/GenBank/DDBJ whole genome shotgun (WGS) entry which is preliminary data.</text>
</comment>
<dbReference type="Proteomes" id="UP001143486">
    <property type="component" value="Unassembled WGS sequence"/>
</dbReference>
<feature type="transmembrane region" description="Helical" evidence="1">
    <location>
        <begin position="165"/>
        <end position="181"/>
    </location>
</feature>
<dbReference type="EMBL" id="BSFE01000002">
    <property type="protein sequence ID" value="GLK51348.1"/>
    <property type="molecule type" value="Genomic_DNA"/>
</dbReference>
<sequence>MFVGHYGPAFAGKAVARSVPLWTLFLAVQLVDIAWGIFVANGIEHVRIVPGFTDANALDLYDMPITHSLPGALAWSVAAGLVYAIWARREKMPGGLVVGAAVLSHWILDLLVHVPDLLLWPGGPRVGLGLWNNYPVALALEAAVLVFGFLLYMRVTEAKGLIGRIWPWVFLGLLGVAEIANHGGPLPESPAAFGYSAAVTFLVFTGLAAVCDLTRRAR</sequence>
<protein>
    <submittedName>
        <fullName evidence="2">Uncharacterized protein</fullName>
    </submittedName>
</protein>
<evidence type="ECO:0000256" key="1">
    <source>
        <dbReference type="SAM" id="Phobius"/>
    </source>
</evidence>
<gene>
    <name evidence="2" type="ORF">GCM10017621_08560</name>
</gene>
<dbReference type="AlphaFoldDB" id="A0A9W6IJG2"/>
<feature type="transmembrane region" description="Helical" evidence="1">
    <location>
        <begin position="63"/>
        <end position="86"/>
    </location>
</feature>
<dbReference type="RefSeq" id="WP_271185731.1">
    <property type="nucleotide sequence ID" value="NZ_BSFE01000002.1"/>
</dbReference>
<accession>A0A9W6IJG2</accession>
<keyword evidence="1" id="KW-0472">Membrane</keyword>
<reference evidence="2" key="1">
    <citation type="journal article" date="2014" name="Int. J. Syst. Evol. Microbiol.">
        <title>Complete genome sequence of Corynebacterium casei LMG S-19264T (=DSM 44701T), isolated from a smear-ripened cheese.</title>
        <authorList>
            <consortium name="US DOE Joint Genome Institute (JGI-PGF)"/>
            <person name="Walter F."/>
            <person name="Albersmeier A."/>
            <person name="Kalinowski J."/>
            <person name="Ruckert C."/>
        </authorList>
    </citation>
    <scope>NUCLEOTIDE SEQUENCE</scope>
    <source>
        <strain evidence="2">VKM B-1513</strain>
    </source>
</reference>
<dbReference type="Pfam" id="PF04307">
    <property type="entry name" value="YdjM"/>
    <property type="match status" value="1"/>
</dbReference>
<organism evidence="2 3">
    <name type="scientific">Maricaulis virginensis</name>
    <dbReference type="NCBI Taxonomy" id="144022"/>
    <lineage>
        <taxon>Bacteria</taxon>
        <taxon>Pseudomonadati</taxon>
        <taxon>Pseudomonadota</taxon>
        <taxon>Alphaproteobacteria</taxon>
        <taxon>Maricaulales</taxon>
        <taxon>Maricaulaceae</taxon>
        <taxon>Maricaulis</taxon>
    </lineage>
</organism>
<reference evidence="2" key="2">
    <citation type="submission" date="2023-01" db="EMBL/GenBank/DDBJ databases">
        <authorList>
            <person name="Sun Q."/>
            <person name="Evtushenko L."/>
        </authorList>
    </citation>
    <scope>NUCLEOTIDE SEQUENCE</scope>
    <source>
        <strain evidence="2">VKM B-1513</strain>
    </source>
</reference>
<feature type="transmembrane region" description="Helical" evidence="1">
    <location>
        <begin position="21"/>
        <end position="43"/>
    </location>
</feature>
<feature type="transmembrane region" description="Helical" evidence="1">
    <location>
        <begin position="134"/>
        <end position="153"/>
    </location>
</feature>
<keyword evidence="1" id="KW-0812">Transmembrane</keyword>
<dbReference type="InterPro" id="IPR007404">
    <property type="entry name" value="YdjM-like"/>
</dbReference>